<feature type="compositionally biased region" description="Basic and acidic residues" evidence="1">
    <location>
        <begin position="115"/>
        <end position="130"/>
    </location>
</feature>
<proteinExistence type="predicted"/>
<keyword evidence="3" id="KW-1185">Reference proteome</keyword>
<gene>
    <name evidence="2" type="ORF">FOMPIDRAFT_102104</name>
</gene>
<dbReference type="Proteomes" id="UP000015241">
    <property type="component" value="Unassembled WGS sequence"/>
</dbReference>
<feature type="region of interest" description="Disordered" evidence="1">
    <location>
        <begin position="99"/>
        <end position="130"/>
    </location>
</feature>
<accession>S8DIT0</accession>
<evidence type="ECO:0000313" key="2">
    <source>
        <dbReference type="EMBL" id="EPS92732.1"/>
    </source>
</evidence>
<feature type="region of interest" description="Disordered" evidence="1">
    <location>
        <begin position="177"/>
        <end position="202"/>
    </location>
</feature>
<dbReference type="AlphaFoldDB" id="S8DIT0"/>
<evidence type="ECO:0000313" key="3">
    <source>
        <dbReference type="Proteomes" id="UP000015241"/>
    </source>
</evidence>
<reference evidence="2 3" key="1">
    <citation type="journal article" date="2012" name="Science">
        <title>The Paleozoic origin of enzymatic lignin decomposition reconstructed from 31 fungal genomes.</title>
        <authorList>
            <person name="Floudas D."/>
            <person name="Binder M."/>
            <person name="Riley R."/>
            <person name="Barry K."/>
            <person name="Blanchette R.A."/>
            <person name="Henrissat B."/>
            <person name="Martinez A.T."/>
            <person name="Otillar R."/>
            <person name="Spatafora J.W."/>
            <person name="Yadav J.S."/>
            <person name="Aerts A."/>
            <person name="Benoit I."/>
            <person name="Boyd A."/>
            <person name="Carlson A."/>
            <person name="Copeland A."/>
            <person name="Coutinho P.M."/>
            <person name="de Vries R.P."/>
            <person name="Ferreira P."/>
            <person name="Findley K."/>
            <person name="Foster B."/>
            <person name="Gaskell J."/>
            <person name="Glotzer D."/>
            <person name="Gorecki P."/>
            <person name="Heitman J."/>
            <person name="Hesse C."/>
            <person name="Hori C."/>
            <person name="Igarashi K."/>
            <person name="Jurgens J.A."/>
            <person name="Kallen N."/>
            <person name="Kersten P."/>
            <person name="Kohler A."/>
            <person name="Kuees U."/>
            <person name="Kumar T.K.A."/>
            <person name="Kuo A."/>
            <person name="LaButti K."/>
            <person name="Larrondo L.F."/>
            <person name="Lindquist E."/>
            <person name="Ling A."/>
            <person name="Lombard V."/>
            <person name="Lucas S."/>
            <person name="Lundell T."/>
            <person name="Martin R."/>
            <person name="McLaughlin D.J."/>
            <person name="Morgenstern I."/>
            <person name="Morin E."/>
            <person name="Murat C."/>
            <person name="Nagy L.G."/>
            <person name="Nolan M."/>
            <person name="Ohm R.A."/>
            <person name="Patyshakuliyeva A."/>
            <person name="Rokas A."/>
            <person name="Ruiz-Duenas F.J."/>
            <person name="Sabat G."/>
            <person name="Salamov A."/>
            <person name="Samejima M."/>
            <person name="Schmutz J."/>
            <person name="Slot J.C."/>
            <person name="St John F."/>
            <person name="Stenlid J."/>
            <person name="Sun H."/>
            <person name="Sun S."/>
            <person name="Syed K."/>
            <person name="Tsang A."/>
            <person name="Wiebenga A."/>
            <person name="Young D."/>
            <person name="Pisabarro A."/>
            <person name="Eastwood D.C."/>
            <person name="Martin F."/>
            <person name="Cullen D."/>
            <person name="Grigoriev I.V."/>
            <person name="Hibbett D.S."/>
        </authorList>
    </citation>
    <scope>NUCLEOTIDE SEQUENCE</scope>
    <source>
        <strain evidence="3">FP-58527</strain>
    </source>
</reference>
<organism evidence="2 3">
    <name type="scientific">Fomitopsis schrenkii</name>
    <name type="common">Brown rot fungus</name>
    <dbReference type="NCBI Taxonomy" id="2126942"/>
    <lineage>
        <taxon>Eukaryota</taxon>
        <taxon>Fungi</taxon>
        <taxon>Dikarya</taxon>
        <taxon>Basidiomycota</taxon>
        <taxon>Agaricomycotina</taxon>
        <taxon>Agaricomycetes</taxon>
        <taxon>Polyporales</taxon>
        <taxon>Fomitopsis</taxon>
    </lineage>
</organism>
<feature type="compositionally biased region" description="Basic and acidic residues" evidence="1">
    <location>
        <begin position="99"/>
        <end position="108"/>
    </location>
</feature>
<name>S8DIT0_FOMSC</name>
<protein>
    <submittedName>
        <fullName evidence="2">Uncharacterized protein</fullName>
    </submittedName>
</protein>
<evidence type="ECO:0000256" key="1">
    <source>
        <dbReference type="SAM" id="MobiDB-lite"/>
    </source>
</evidence>
<dbReference type="EMBL" id="KE504371">
    <property type="protein sequence ID" value="EPS92732.1"/>
    <property type="molecule type" value="Genomic_DNA"/>
</dbReference>
<dbReference type="InParanoid" id="S8DIT0"/>
<sequence>MTPRERAAYHERMRIEYDRQEQERLDRLRQIEEDAWVAEQLSRLSVATDDWYPDDERRELGEYYEGLTGKRWDWRIPTETAMTEPAQVKPETVVNAVERDNALRRDESDPAEQLYAHHNEAPSSLRDDRDERMEALERQLESMTRAMEQLLAVRSTPQVIASPVVPEVGIPQEVVAAPRSIDNNEDNTYIETAPQPESARPP</sequence>
<dbReference type="HOGENOM" id="CLU_1354651_0_0_1"/>